<dbReference type="PANTHER" id="PTHR37828:SF1">
    <property type="entry name" value="YCII-RELATED DOMAIN-CONTAINING PROTEIN"/>
    <property type="match status" value="1"/>
</dbReference>
<name>A0A1H4IYC8_9PSEU</name>
<keyword evidence="4" id="KW-1185">Reference proteome</keyword>
<dbReference type="SUPFAM" id="SSF54909">
    <property type="entry name" value="Dimeric alpha+beta barrel"/>
    <property type="match status" value="1"/>
</dbReference>
<evidence type="ECO:0000259" key="2">
    <source>
        <dbReference type="Pfam" id="PF03795"/>
    </source>
</evidence>
<evidence type="ECO:0000313" key="4">
    <source>
        <dbReference type="Proteomes" id="UP000199622"/>
    </source>
</evidence>
<dbReference type="InterPro" id="IPR011008">
    <property type="entry name" value="Dimeric_a/b-barrel"/>
</dbReference>
<dbReference type="RefSeq" id="WP_091304849.1">
    <property type="nucleotide sequence ID" value="NZ_FNSO01000003.1"/>
</dbReference>
<evidence type="ECO:0000313" key="3">
    <source>
        <dbReference type="EMBL" id="SEB38378.1"/>
    </source>
</evidence>
<dbReference type="Gene3D" id="3.30.70.1060">
    <property type="entry name" value="Dimeric alpha+beta barrel"/>
    <property type="match status" value="1"/>
</dbReference>
<protein>
    <recommendedName>
        <fullName evidence="2">YCII-related domain-containing protein</fullName>
    </recommendedName>
</protein>
<sequence length="94" mass="10570">MAWFLVEITYVQEKMPDVRPRHREFLANLAEEGRVAVAGPLGDGTGGITLYQAEDEAHLKETIDRDPYFLEGVVAQRTVREFKPVIGAWLPAES</sequence>
<dbReference type="AlphaFoldDB" id="A0A1H4IYC8"/>
<evidence type="ECO:0000256" key="1">
    <source>
        <dbReference type="ARBA" id="ARBA00007689"/>
    </source>
</evidence>
<dbReference type="Proteomes" id="UP000199622">
    <property type="component" value="Unassembled WGS sequence"/>
</dbReference>
<reference evidence="4" key="1">
    <citation type="submission" date="2016-10" db="EMBL/GenBank/DDBJ databases">
        <authorList>
            <person name="Varghese N."/>
            <person name="Submissions S."/>
        </authorList>
    </citation>
    <scope>NUCLEOTIDE SEQUENCE [LARGE SCALE GENOMIC DNA]</scope>
    <source>
        <strain evidence="4">DSM 44544</strain>
    </source>
</reference>
<dbReference type="EMBL" id="FNSO01000003">
    <property type="protein sequence ID" value="SEB38378.1"/>
    <property type="molecule type" value="Genomic_DNA"/>
</dbReference>
<dbReference type="STRING" id="208445.SAMN04489727_1209"/>
<proteinExistence type="inferred from homology"/>
<accession>A0A1H4IYC8</accession>
<dbReference type="InterPro" id="IPR005545">
    <property type="entry name" value="YCII"/>
</dbReference>
<feature type="domain" description="YCII-related" evidence="2">
    <location>
        <begin position="12"/>
        <end position="83"/>
    </location>
</feature>
<dbReference type="OrthoDB" id="8968203at2"/>
<organism evidence="3 4">
    <name type="scientific">Amycolatopsis tolypomycina</name>
    <dbReference type="NCBI Taxonomy" id="208445"/>
    <lineage>
        <taxon>Bacteria</taxon>
        <taxon>Bacillati</taxon>
        <taxon>Actinomycetota</taxon>
        <taxon>Actinomycetes</taxon>
        <taxon>Pseudonocardiales</taxon>
        <taxon>Pseudonocardiaceae</taxon>
        <taxon>Amycolatopsis</taxon>
    </lineage>
</organism>
<comment type="similarity">
    <text evidence="1">Belongs to the YciI family.</text>
</comment>
<dbReference type="Pfam" id="PF03795">
    <property type="entry name" value="YCII"/>
    <property type="match status" value="1"/>
</dbReference>
<gene>
    <name evidence="3" type="ORF">SAMN04489727_1209</name>
</gene>
<dbReference type="PANTHER" id="PTHR37828">
    <property type="entry name" value="GSR2449 PROTEIN"/>
    <property type="match status" value="1"/>
</dbReference>